<evidence type="ECO:0000256" key="6">
    <source>
        <dbReference type="SAM" id="Phobius"/>
    </source>
</evidence>
<evidence type="ECO:0000256" key="5">
    <source>
        <dbReference type="ARBA" id="ARBA00022840"/>
    </source>
</evidence>
<feature type="domain" description="GH18" evidence="8">
    <location>
        <begin position="36"/>
        <end position="378"/>
    </location>
</feature>
<dbReference type="InterPro" id="IPR008271">
    <property type="entry name" value="Ser/Thr_kinase_AS"/>
</dbReference>
<dbReference type="AlphaFoldDB" id="A0A218WJ53"/>
<dbReference type="GO" id="GO:0004674">
    <property type="term" value="F:protein serine/threonine kinase activity"/>
    <property type="evidence" value="ECO:0007669"/>
    <property type="project" value="UniProtKB-KW"/>
</dbReference>
<dbReference type="InterPro" id="IPR017853">
    <property type="entry name" value="GH"/>
</dbReference>
<dbReference type="Pfam" id="PF00704">
    <property type="entry name" value="Glyco_hydro_18"/>
    <property type="match status" value="1"/>
</dbReference>
<dbReference type="GO" id="GO:0005524">
    <property type="term" value="F:ATP binding"/>
    <property type="evidence" value="ECO:0007669"/>
    <property type="project" value="UniProtKB-KW"/>
</dbReference>
<dbReference type="InterPro" id="IPR011583">
    <property type="entry name" value="Chitinase_II/V-like_cat"/>
</dbReference>
<dbReference type="SUPFAM" id="SSF56112">
    <property type="entry name" value="Protein kinase-like (PK-like)"/>
    <property type="match status" value="1"/>
</dbReference>
<evidence type="ECO:0000313" key="10">
    <source>
        <dbReference type="Proteomes" id="UP000197138"/>
    </source>
</evidence>
<dbReference type="FunFam" id="1.10.510.10:FF:001964">
    <property type="entry name" value="Uncharacterized protein"/>
    <property type="match status" value="1"/>
</dbReference>
<feature type="domain" description="Protein kinase" evidence="7">
    <location>
        <begin position="459"/>
        <end position="745"/>
    </location>
</feature>
<keyword evidence="6" id="KW-1133">Transmembrane helix</keyword>
<dbReference type="PANTHER" id="PTHR27002:SF559">
    <property type="entry name" value="CYSTEINE-RICH RLK (RECEPTOR-LIKE KINASE) PROTEIN"/>
    <property type="match status" value="1"/>
</dbReference>
<gene>
    <name evidence="9" type="ORF">CDL15_Pgr021141</name>
</gene>
<organism evidence="9 10">
    <name type="scientific">Punica granatum</name>
    <name type="common">Pomegranate</name>
    <dbReference type="NCBI Taxonomy" id="22663"/>
    <lineage>
        <taxon>Eukaryota</taxon>
        <taxon>Viridiplantae</taxon>
        <taxon>Streptophyta</taxon>
        <taxon>Embryophyta</taxon>
        <taxon>Tracheophyta</taxon>
        <taxon>Spermatophyta</taxon>
        <taxon>Magnoliopsida</taxon>
        <taxon>eudicotyledons</taxon>
        <taxon>Gunneridae</taxon>
        <taxon>Pentapetalae</taxon>
        <taxon>rosids</taxon>
        <taxon>malvids</taxon>
        <taxon>Myrtales</taxon>
        <taxon>Lythraceae</taxon>
        <taxon>Punica</taxon>
    </lineage>
</organism>
<dbReference type="Pfam" id="PF07714">
    <property type="entry name" value="PK_Tyr_Ser-Thr"/>
    <property type="match status" value="1"/>
</dbReference>
<dbReference type="InterPro" id="IPR000719">
    <property type="entry name" value="Prot_kinase_dom"/>
</dbReference>
<dbReference type="FunFam" id="3.30.200.20:FF:000951">
    <property type="entry name" value="Uncharacterized protein"/>
    <property type="match status" value="1"/>
</dbReference>
<dbReference type="Gene3D" id="1.10.510.10">
    <property type="entry name" value="Transferase(Phosphotransferase) domain 1"/>
    <property type="match status" value="1"/>
</dbReference>
<evidence type="ECO:0000259" key="8">
    <source>
        <dbReference type="PROSITE" id="PS51910"/>
    </source>
</evidence>
<evidence type="ECO:0000256" key="4">
    <source>
        <dbReference type="ARBA" id="ARBA00022777"/>
    </source>
</evidence>
<keyword evidence="1" id="KW-0723">Serine/threonine-protein kinase</keyword>
<proteinExistence type="predicted"/>
<keyword evidence="5" id="KW-0067">ATP-binding</keyword>
<dbReference type="InterPro" id="IPR029070">
    <property type="entry name" value="Chitinase_insertion_sf"/>
</dbReference>
<evidence type="ECO:0000256" key="2">
    <source>
        <dbReference type="ARBA" id="ARBA00022679"/>
    </source>
</evidence>
<dbReference type="SMART" id="SM00636">
    <property type="entry name" value="Glyco_18"/>
    <property type="match status" value="1"/>
</dbReference>
<dbReference type="InterPro" id="IPR001223">
    <property type="entry name" value="Glyco_hydro18_cat"/>
</dbReference>
<accession>A0A218WJ53</accession>
<sequence length="779" mass="87220">MAAKFPTSISISTCFCIFFFFLLLCNFFSSSISQQWVRSGHYISGSEIPVSDINSALFTHLICCFAYINSSTFELSINSSRLPKFSSFTSTVRRKNDRIITLLSVWAGGDDPVIFESMVGNSSSRQFFINSSIKAARSYGFNGLDLTGFVPSETTNMTNFGTFLDELREGTDSESKASQKTRLLLTMAGYCRNVFDVSYPIDSMSRSLDWLHISSYDYHLPTKDRYIYPHAPLFDPKSQNNTDFCISVYITRGFRANKLVLGLPLHGYAWKLENVNENSVGSPADGPVLTADGSIGYKIMKSYIRDIGYGTTSVYNSTYVVDFFIKGSTWINFDGPEVIRRKVAYAKEKGLLGYKVFQVANDADWVLSRAAMEASEGRKRNQILLPVAIATAAALGILLLFGVIFYLRGRRISRGFLGVIKRLIQRSKCGMWSPGSLESDTPNLQVFSYATLKAATNNFSAENKLGEGGFGPVYKGKLRNGPEIAVKKLSKNSNQGLEEFKNEVMLTARLQHVNLLRVLGFCTDREEKMLIYENMPGKSLDFYIFDPVRRNILDWDKRLQIIEGVTQGLLYLQEYSNCTIVHRDLKASNILLDSERNPKISDFGIARIFRKNELEANTGRIVGTSGCVPPEYVRRGIYSMKYDVYSFGVLVLQIISGKKTNCRYGPSENLNLLEYAYETWISGEGMEFIDPSLVDSASSCKLTRCLQIALLCVQENPMDRPSMLEISSMLRNGTSEITSPKRPAFSIKKDEDGGEAKVGSAAEEIYSINDATVSELFPR</sequence>
<dbReference type="GO" id="GO:0005886">
    <property type="term" value="C:plasma membrane"/>
    <property type="evidence" value="ECO:0007669"/>
    <property type="project" value="TreeGrafter"/>
</dbReference>
<name>A0A218WJ53_PUNGR</name>
<dbReference type="Gene3D" id="3.30.200.20">
    <property type="entry name" value="Phosphorylase Kinase, domain 1"/>
    <property type="match status" value="1"/>
</dbReference>
<comment type="caution">
    <text evidence="9">The sequence shown here is derived from an EMBL/GenBank/DDBJ whole genome shotgun (WGS) entry which is preliminary data.</text>
</comment>
<dbReference type="Proteomes" id="UP000197138">
    <property type="component" value="Unassembled WGS sequence"/>
</dbReference>
<feature type="transmembrane region" description="Helical" evidence="6">
    <location>
        <begin position="383"/>
        <end position="407"/>
    </location>
</feature>
<keyword evidence="2" id="KW-0808">Transferase</keyword>
<dbReference type="PROSITE" id="PS51910">
    <property type="entry name" value="GH18_2"/>
    <property type="match status" value="1"/>
</dbReference>
<dbReference type="GO" id="GO:0005975">
    <property type="term" value="P:carbohydrate metabolic process"/>
    <property type="evidence" value="ECO:0007669"/>
    <property type="project" value="InterPro"/>
</dbReference>
<dbReference type="PANTHER" id="PTHR27002">
    <property type="entry name" value="RECEPTOR-LIKE SERINE/THREONINE-PROTEIN KINASE SD1-8"/>
    <property type="match status" value="1"/>
</dbReference>
<dbReference type="SMART" id="SM00220">
    <property type="entry name" value="S_TKc"/>
    <property type="match status" value="1"/>
</dbReference>
<evidence type="ECO:0000256" key="1">
    <source>
        <dbReference type="ARBA" id="ARBA00022527"/>
    </source>
</evidence>
<dbReference type="Gene3D" id="3.20.20.80">
    <property type="entry name" value="Glycosidases"/>
    <property type="match status" value="1"/>
</dbReference>
<dbReference type="PROSITE" id="PS00108">
    <property type="entry name" value="PROTEIN_KINASE_ST"/>
    <property type="match status" value="1"/>
</dbReference>
<evidence type="ECO:0000313" key="9">
    <source>
        <dbReference type="EMBL" id="OWM72835.1"/>
    </source>
</evidence>
<evidence type="ECO:0000259" key="7">
    <source>
        <dbReference type="PROSITE" id="PS50011"/>
    </source>
</evidence>
<keyword evidence="6" id="KW-0472">Membrane</keyword>
<evidence type="ECO:0000256" key="3">
    <source>
        <dbReference type="ARBA" id="ARBA00022741"/>
    </source>
</evidence>
<reference evidence="10" key="1">
    <citation type="journal article" date="2017" name="Plant J.">
        <title>The pomegranate (Punica granatum L.) genome and the genomics of punicalagin biosynthesis.</title>
        <authorList>
            <person name="Qin G."/>
            <person name="Xu C."/>
            <person name="Ming R."/>
            <person name="Tang H."/>
            <person name="Guyot R."/>
            <person name="Kramer E.M."/>
            <person name="Hu Y."/>
            <person name="Yi X."/>
            <person name="Qi Y."/>
            <person name="Xu X."/>
            <person name="Gao Z."/>
            <person name="Pan H."/>
            <person name="Jian J."/>
            <person name="Tian Y."/>
            <person name="Yue Z."/>
            <person name="Xu Y."/>
        </authorList>
    </citation>
    <scope>NUCLEOTIDE SEQUENCE [LARGE SCALE GENOMIC DNA]</scope>
    <source>
        <strain evidence="10">cv. Dabenzi</strain>
    </source>
</reference>
<dbReference type="PROSITE" id="PS50011">
    <property type="entry name" value="PROTEIN_KINASE_DOM"/>
    <property type="match status" value="1"/>
</dbReference>
<protein>
    <submittedName>
        <fullName evidence="9">Uncharacterized protein</fullName>
    </submittedName>
</protein>
<dbReference type="InterPro" id="IPR011009">
    <property type="entry name" value="Kinase-like_dom_sf"/>
</dbReference>
<keyword evidence="4" id="KW-0418">Kinase</keyword>
<dbReference type="InterPro" id="IPR001245">
    <property type="entry name" value="Ser-Thr/Tyr_kinase_cat_dom"/>
</dbReference>
<dbReference type="Gene3D" id="3.10.50.10">
    <property type="match status" value="1"/>
</dbReference>
<dbReference type="GO" id="GO:0008061">
    <property type="term" value="F:chitin binding"/>
    <property type="evidence" value="ECO:0007669"/>
    <property type="project" value="InterPro"/>
</dbReference>
<dbReference type="EMBL" id="MTKT01003978">
    <property type="protein sequence ID" value="OWM72835.1"/>
    <property type="molecule type" value="Genomic_DNA"/>
</dbReference>
<dbReference type="SUPFAM" id="SSF51445">
    <property type="entry name" value="(Trans)glycosidases"/>
    <property type="match status" value="1"/>
</dbReference>
<keyword evidence="6" id="KW-0812">Transmembrane</keyword>
<keyword evidence="3" id="KW-0547">Nucleotide-binding</keyword>